<accession>A0ACC1CJH7</accession>
<dbReference type="EMBL" id="CM034410">
    <property type="protein sequence ID" value="KAJ0171594.1"/>
    <property type="molecule type" value="Genomic_DNA"/>
</dbReference>
<keyword evidence="2" id="KW-1185">Reference proteome</keyword>
<comment type="caution">
    <text evidence="1">The sequence shown here is derived from an EMBL/GenBank/DDBJ whole genome shotgun (WGS) entry which is preliminary data.</text>
</comment>
<evidence type="ECO:0000313" key="1">
    <source>
        <dbReference type="EMBL" id="KAJ0171594.1"/>
    </source>
</evidence>
<protein>
    <submittedName>
        <fullName evidence="1">Uncharacterized protein</fullName>
    </submittedName>
</protein>
<organism evidence="1 2">
    <name type="scientific">Dendrolimus kikuchii</name>
    <dbReference type="NCBI Taxonomy" id="765133"/>
    <lineage>
        <taxon>Eukaryota</taxon>
        <taxon>Metazoa</taxon>
        <taxon>Ecdysozoa</taxon>
        <taxon>Arthropoda</taxon>
        <taxon>Hexapoda</taxon>
        <taxon>Insecta</taxon>
        <taxon>Pterygota</taxon>
        <taxon>Neoptera</taxon>
        <taxon>Endopterygota</taxon>
        <taxon>Lepidoptera</taxon>
        <taxon>Glossata</taxon>
        <taxon>Ditrysia</taxon>
        <taxon>Bombycoidea</taxon>
        <taxon>Lasiocampidae</taxon>
        <taxon>Dendrolimus</taxon>
    </lineage>
</organism>
<sequence length="129" mass="14448">MARPIPEIHRDLTKLIENEVKKTKSLYDITVDRIRHKSSKHLLIGTISGWVSGVFVVKADIIISFGLGGGILLLHFASEYGYINVNWERVREAANQSQAMFEKLLNLIKNNSCYSVGFLGGFFFGVASM</sequence>
<gene>
    <name evidence="1" type="ORF">K1T71_013144</name>
</gene>
<name>A0ACC1CJH7_9NEOP</name>
<proteinExistence type="predicted"/>
<evidence type="ECO:0000313" key="2">
    <source>
        <dbReference type="Proteomes" id="UP000824533"/>
    </source>
</evidence>
<dbReference type="Proteomes" id="UP000824533">
    <property type="component" value="Linkage Group LG24"/>
</dbReference>
<reference evidence="1 2" key="1">
    <citation type="journal article" date="2021" name="Front. Genet.">
        <title>Chromosome-Level Genome Assembly Reveals Significant Gene Expansion in the Toll and IMD Signaling Pathways of Dendrolimus kikuchii.</title>
        <authorList>
            <person name="Zhou J."/>
            <person name="Wu P."/>
            <person name="Xiong Z."/>
            <person name="Liu N."/>
            <person name="Zhao N."/>
            <person name="Ji M."/>
            <person name="Qiu Y."/>
            <person name="Yang B."/>
        </authorList>
    </citation>
    <scope>NUCLEOTIDE SEQUENCE [LARGE SCALE GENOMIC DNA]</scope>
    <source>
        <strain evidence="1">Ann1</strain>
    </source>
</reference>